<dbReference type="GO" id="GO:0034394">
    <property type="term" value="P:protein localization to cell surface"/>
    <property type="evidence" value="ECO:0007669"/>
    <property type="project" value="TreeGrafter"/>
</dbReference>
<comment type="similarity">
    <text evidence="2">Belongs to the ric-3 family.</text>
</comment>
<feature type="transmembrane region" description="Helical" evidence="9">
    <location>
        <begin position="23"/>
        <end position="42"/>
    </location>
</feature>
<keyword evidence="7" id="KW-0175">Coiled coil</keyword>
<feature type="region of interest" description="Disordered" evidence="8">
    <location>
        <begin position="324"/>
        <end position="381"/>
    </location>
</feature>
<dbReference type="Proteomes" id="UP000035880">
    <property type="component" value="Chromosome 2R"/>
</dbReference>
<evidence type="ECO:0000256" key="7">
    <source>
        <dbReference type="SAM" id="Coils"/>
    </source>
</evidence>
<organism evidence="12">
    <name type="scientific">Drosophila simulans</name>
    <name type="common">Fruit fly</name>
    <dbReference type="NCBI Taxonomy" id="7240"/>
    <lineage>
        <taxon>Eukaryota</taxon>
        <taxon>Metazoa</taxon>
        <taxon>Ecdysozoa</taxon>
        <taxon>Arthropoda</taxon>
        <taxon>Hexapoda</taxon>
        <taxon>Insecta</taxon>
        <taxon>Pterygota</taxon>
        <taxon>Neoptera</taxon>
        <taxon>Endopterygota</taxon>
        <taxon>Diptera</taxon>
        <taxon>Brachycera</taxon>
        <taxon>Muscomorpha</taxon>
        <taxon>Ephydroidea</taxon>
        <taxon>Drosophilidae</taxon>
        <taxon>Drosophila</taxon>
        <taxon>Sophophora</taxon>
    </lineage>
</organism>
<proteinExistence type="inferred from homology"/>
<reference evidence="12" key="3">
    <citation type="submission" date="2015-04" db="EMBL/GenBank/DDBJ databases">
        <authorList>
            <consortium name="FlyBase"/>
        </authorList>
    </citation>
    <scope>NUCLEOTIDE SEQUENCE</scope>
    <source>
        <strain evidence="12">W501</strain>
    </source>
</reference>
<dbReference type="EMBL" id="CM002911">
    <property type="protein sequence ID" value="KMY95409.1"/>
    <property type="molecule type" value="Genomic_DNA"/>
</dbReference>
<sequence>MPATATSKPRAPLVEEGMTPKKTALIIVTVIGCIAILWPKVFHPMMFGGVPPAQPNFKDPRAAPGGCCDVVLDREQFLNATKKDTIEPFGPHLYRKQINVYTGEISLRQERPAHLHPESIYQAMRERGRAIPATPTVPILERKTSPSNPPPRIVDGRPGPIPGMRPPMGAGALHQPQQRGSSMGFLMPLYTIGIVVFFGYTLMKIMFKKQVPNDPYGAAPPNPAFRQEVFGSQNHSQVEDLGGSKLGAAAAAAAKKPAAKDTEKELYNASVSATEVATSLSASLKSHQQLKEAEQLMEIEKLRQKLESTERAMAQLVAEMNTDQYEAKKNDNEKTREQPVDKQNLSNGHASSDQNPEQETATKGARKRRDLSAERELTSKLEENFPEPQSIYLEGALAHESQILVADSQIKREEVYDSELNGSAEEPAIILSSRMTLSLINLDANQQNGNAGKSAVESPLADDIEIIGHDEQ</sequence>
<evidence type="ECO:0000256" key="1">
    <source>
        <dbReference type="ARBA" id="ARBA00004586"/>
    </source>
</evidence>
<evidence type="ECO:0000259" key="10">
    <source>
        <dbReference type="Pfam" id="PF15361"/>
    </source>
</evidence>
<gene>
    <name evidence="12" type="primary">Dsim\GD11556</name>
    <name evidence="12" type="ORF">Dsimw501_GD11556</name>
</gene>
<dbReference type="PANTHER" id="PTHR21723:SF3">
    <property type="entry name" value="PROTEIN RIC-3"/>
    <property type="match status" value="1"/>
</dbReference>
<dbReference type="EMBL" id="CM002911">
    <property type="protein sequence ID" value="KMY95419.1"/>
    <property type="molecule type" value="Genomic_DNA"/>
</dbReference>
<protein>
    <submittedName>
        <fullName evidence="12">Uncharacterized protein, isoform AI</fullName>
    </submittedName>
    <submittedName>
        <fullName evidence="11">Uncharacterized protein, isoform Y</fullName>
    </submittedName>
</protein>
<name>A0A0J9RIX4_DROSI</name>
<feature type="transmembrane region" description="Helical" evidence="9">
    <location>
        <begin position="185"/>
        <end position="203"/>
    </location>
</feature>
<feature type="region of interest" description="Disordered" evidence="8">
    <location>
        <begin position="448"/>
        <end position="472"/>
    </location>
</feature>
<dbReference type="InterPro" id="IPR032763">
    <property type="entry name" value="RIC3_N"/>
</dbReference>
<evidence type="ECO:0000256" key="9">
    <source>
        <dbReference type="SAM" id="Phobius"/>
    </source>
</evidence>
<feature type="domain" description="Resistance to inhibitors of cholinesterase protein 3 N-terminal" evidence="10">
    <location>
        <begin position="30"/>
        <end position="317"/>
    </location>
</feature>
<keyword evidence="4" id="KW-0256">Endoplasmic reticulum</keyword>
<evidence type="ECO:0000313" key="11">
    <source>
        <dbReference type="EMBL" id="KMY95409.1"/>
    </source>
</evidence>
<keyword evidence="3 9" id="KW-0812">Transmembrane</keyword>
<feature type="compositionally biased region" description="Basic and acidic residues" evidence="8">
    <location>
        <begin position="370"/>
        <end position="381"/>
    </location>
</feature>
<dbReference type="GO" id="GO:0045202">
    <property type="term" value="C:synapse"/>
    <property type="evidence" value="ECO:0007669"/>
    <property type="project" value="GOC"/>
</dbReference>
<accession>A0A0J9RIX4</accession>
<keyword evidence="6 9" id="KW-0472">Membrane</keyword>
<feature type="compositionally biased region" description="Basic and acidic residues" evidence="8">
    <location>
        <begin position="325"/>
        <end position="340"/>
    </location>
</feature>
<dbReference type="InterPro" id="IPR026160">
    <property type="entry name" value="Ric3"/>
</dbReference>
<dbReference type="GO" id="GO:0043005">
    <property type="term" value="C:neuron projection"/>
    <property type="evidence" value="ECO:0007669"/>
    <property type="project" value="TreeGrafter"/>
</dbReference>
<evidence type="ECO:0000256" key="8">
    <source>
        <dbReference type="SAM" id="MobiDB-lite"/>
    </source>
</evidence>
<dbReference type="GO" id="GO:0043025">
    <property type="term" value="C:neuronal cell body"/>
    <property type="evidence" value="ECO:0007669"/>
    <property type="project" value="TreeGrafter"/>
</dbReference>
<evidence type="ECO:0000256" key="5">
    <source>
        <dbReference type="ARBA" id="ARBA00022989"/>
    </source>
</evidence>
<reference evidence="12" key="2">
    <citation type="submission" date="2014-06" db="EMBL/GenBank/DDBJ databases">
        <authorList>
            <person name="Hu T."/>
            <person name="Eisen M.B."/>
            <person name="Thornton K.R."/>
            <person name="Andolfatto P."/>
        </authorList>
    </citation>
    <scope>NUCLEOTIDE SEQUENCE</scope>
    <source>
        <strain evidence="12">W501</strain>
    </source>
</reference>
<evidence type="ECO:0000256" key="4">
    <source>
        <dbReference type="ARBA" id="ARBA00022824"/>
    </source>
</evidence>
<keyword evidence="5 9" id="KW-1133">Transmembrane helix</keyword>
<feature type="coiled-coil region" evidence="7">
    <location>
        <begin position="292"/>
        <end position="319"/>
    </location>
</feature>
<reference evidence="12" key="1">
    <citation type="journal article" date="2013" name="Genome Res.">
        <title>A second-generation assembly of the Drosophila simulans genome provides new insights into patterns of lineage-specific divergence.</title>
        <authorList>
            <person name="Hu T.T."/>
            <person name="Eisen M.B."/>
            <person name="Thornton K.R."/>
            <person name="Andolfatto P."/>
        </authorList>
    </citation>
    <scope>NUCLEOTIDE SEQUENCE [LARGE SCALE GENOMIC DNA]</scope>
    <source>
        <strain evidence="12">W501</strain>
    </source>
</reference>
<evidence type="ECO:0000256" key="2">
    <source>
        <dbReference type="ARBA" id="ARBA00008538"/>
    </source>
</evidence>
<feature type="compositionally biased region" description="Polar residues" evidence="8">
    <location>
        <begin position="341"/>
        <end position="361"/>
    </location>
</feature>
<evidence type="ECO:0000256" key="6">
    <source>
        <dbReference type="ARBA" id="ARBA00023136"/>
    </source>
</evidence>
<evidence type="ECO:0000313" key="12">
    <source>
        <dbReference type="EMBL" id="KMY95419.1"/>
    </source>
</evidence>
<dbReference type="GO" id="GO:0007271">
    <property type="term" value="P:synaptic transmission, cholinergic"/>
    <property type="evidence" value="ECO:0007669"/>
    <property type="project" value="TreeGrafter"/>
</dbReference>
<dbReference type="GO" id="GO:0005789">
    <property type="term" value="C:endoplasmic reticulum membrane"/>
    <property type="evidence" value="ECO:0007669"/>
    <property type="project" value="UniProtKB-SubCell"/>
</dbReference>
<evidence type="ECO:0000256" key="3">
    <source>
        <dbReference type="ARBA" id="ARBA00022692"/>
    </source>
</evidence>
<dbReference type="OrthoDB" id="10070774at2759"/>
<dbReference type="Bgee" id="FBgn0183297">
    <property type="expression patterns" value="Expressed in adult organism and 3 other cell types or tissues"/>
</dbReference>
<comment type="subcellular location">
    <subcellularLocation>
        <location evidence="1">Endoplasmic reticulum membrane</location>
    </subcellularLocation>
</comment>
<dbReference type="PANTHER" id="PTHR21723">
    <property type="entry name" value="RESISTANCE TO INHIBITORS OF CHOLINESTERASE PROTEIN 3 RIC3"/>
    <property type="match status" value="1"/>
</dbReference>
<dbReference type="AlphaFoldDB" id="A0A0J9RIX4"/>
<dbReference type="Pfam" id="PF15361">
    <property type="entry name" value="RIC3"/>
    <property type="match status" value="1"/>
</dbReference>